<name>I5AWZ1_EUBC6</name>
<dbReference type="HOGENOM" id="CLU_028871_5_2_9"/>
<dbReference type="SMART" id="SM00062">
    <property type="entry name" value="PBPb"/>
    <property type="match status" value="1"/>
</dbReference>
<dbReference type="Proteomes" id="UP000005753">
    <property type="component" value="Chromosome"/>
</dbReference>
<evidence type="ECO:0000313" key="4">
    <source>
        <dbReference type="EMBL" id="EIM58314.1"/>
    </source>
</evidence>
<feature type="domain" description="Solute-binding protein family 3/N-terminal" evidence="3">
    <location>
        <begin position="50"/>
        <end position="268"/>
    </location>
</feature>
<dbReference type="EMBL" id="CM001487">
    <property type="protein sequence ID" value="EIM58314.1"/>
    <property type="molecule type" value="Genomic_DNA"/>
</dbReference>
<evidence type="ECO:0000259" key="3">
    <source>
        <dbReference type="SMART" id="SM00062"/>
    </source>
</evidence>
<dbReference type="Gene3D" id="3.40.190.10">
    <property type="entry name" value="Periplasmic binding protein-like II"/>
    <property type="match status" value="2"/>
</dbReference>
<organism evidence="4 5">
    <name type="scientific">Eubacterium cellulosolvens (strain ATCC 43171 / JCM 9499 / 6)</name>
    <name type="common">Cillobacterium cellulosolvens</name>
    <dbReference type="NCBI Taxonomy" id="633697"/>
    <lineage>
        <taxon>Bacteria</taxon>
        <taxon>Bacillati</taxon>
        <taxon>Bacillota</taxon>
        <taxon>Clostridia</taxon>
        <taxon>Eubacteriales</taxon>
        <taxon>Eubacteriaceae</taxon>
        <taxon>Eubacterium</taxon>
    </lineage>
</organism>
<feature type="chain" id="PRO_5039404192" evidence="2">
    <location>
        <begin position="27"/>
        <end position="341"/>
    </location>
</feature>
<evidence type="ECO:0000256" key="2">
    <source>
        <dbReference type="SAM" id="SignalP"/>
    </source>
</evidence>
<comment type="similarity">
    <text evidence="1">Belongs to the bacterial solute-binding protein SsuA/TauA family.</text>
</comment>
<gene>
    <name evidence="4" type="ORF">EubceDRAFT1_2601</name>
</gene>
<keyword evidence="5" id="KW-1185">Reference proteome</keyword>
<feature type="signal peptide" evidence="2">
    <location>
        <begin position="1"/>
        <end position="26"/>
    </location>
</feature>
<reference evidence="4 5" key="2">
    <citation type="submission" date="2012-02" db="EMBL/GenBank/DDBJ databases">
        <title>Improved High-Quality Draft sequence of Eubacterium cellulosolvens 6.</title>
        <authorList>
            <consortium name="US DOE Joint Genome Institute"/>
            <person name="Lucas S."/>
            <person name="Han J."/>
            <person name="Lapidus A."/>
            <person name="Cheng J.-F."/>
            <person name="Goodwin L."/>
            <person name="Pitluck S."/>
            <person name="Peters L."/>
            <person name="Mikhailova N."/>
            <person name="Gu W."/>
            <person name="Detter J.C."/>
            <person name="Han C."/>
            <person name="Tapia R."/>
            <person name="Land M."/>
            <person name="Hauser L."/>
            <person name="Kyrpides N."/>
            <person name="Ivanova N."/>
            <person name="Pagani I."/>
            <person name="Johnson E."/>
            <person name="Mukhopadhyay B."/>
            <person name="Anderson I."/>
            <person name="Woyke T."/>
        </authorList>
    </citation>
    <scope>NUCLEOTIDE SEQUENCE [LARGE SCALE GENOMIC DNA]</scope>
    <source>
        <strain evidence="4 5">6</strain>
    </source>
</reference>
<dbReference type="AlphaFoldDB" id="I5AWZ1"/>
<dbReference type="eggNOG" id="COG0715">
    <property type="taxonomic scope" value="Bacteria"/>
</dbReference>
<dbReference type="PROSITE" id="PS51257">
    <property type="entry name" value="PROKAR_LIPOPROTEIN"/>
    <property type="match status" value="1"/>
</dbReference>
<accession>I5AWZ1</accession>
<dbReference type="OrthoDB" id="9815602at2"/>
<evidence type="ECO:0000313" key="5">
    <source>
        <dbReference type="Proteomes" id="UP000005753"/>
    </source>
</evidence>
<sequence>MKREIILKSKAGILSIIVCMALTVFAGCGNAGQKESGVAASASAAEQGKSLTVGVMQVADSAVLYTAEKEKLFEKEGLAVELVEFGSASELSKAFEAGGVDIVMTDMIVEGLLRKGGKNTKTIRTALGETAEEGRFIIAASPNSKVETPEDLKGANVAISENTGMEYQVDSYLKELGIDENDIHKVSIPSLSLRYETMMEGKDVDAAILPDPLGLMAEKNGAKTVIDDTKLKQNVSITVIVADEHLISKNREAVELFCSAYDEAARMLNDRPEDYRQLVLEKANVPENLKESYEVPGYAVNTVPKSEEVDDVVTWLKKKGLIDTVYGYDDLVDPTFITGES</sequence>
<dbReference type="STRING" id="633697.EubceDRAFT1_2601"/>
<dbReference type="SUPFAM" id="SSF53850">
    <property type="entry name" value="Periplasmic binding protein-like II"/>
    <property type="match status" value="1"/>
</dbReference>
<keyword evidence="2" id="KW-0732">Signal</keyword>
<dbReference type="Pfam" id="PF13379">
    <property type="entry name" value="NMT1_2"/>
    <property type="match status" value="1"/>
</dbReference>
<evidence type="ECO:0000256" key="1">
    <source>
        <dbReference type="ARBA" id="ARBA00010742"/>
    </source>
</evidence>
<protein>
    <submittedName>
        <fullName evidence="4">ABC-type nitrate/sulfonate/bicarbonate transport system, periplasmic component</fullName>
    </submittedName>
</protein>
<dbReference type="InterPro" id="IPR001638">
    <property type="entry name" value="Solute-binding_3/MltF_N"/>
</dbReference>
<proteinExistence type="inferred from homology"/>
<reference evidence="4 5" key="1">
    <citation type="submission" date="2010-08" db="EMBL/GenBank/DDBJ databases">
        <authorList>
            <consortium name="US DOE Joint Genome Institute (JGI-PGF)"/>
            <person name="Lucas S."/>
            <person name="Copeland A."/>
            <person name="Lapidus A."/>
            <person name="Cheng J.-F."/>
            <person name="Bruce D."/>
            <person name="Goodwin L."/>
            <person name="Pitluck S."/>
            <person name="Land M.L."/>
            <person name="Hauser L."/>
            <person name="Chang Y.-J."/>
            <person name="Anderson I.J."/>
            <person name="Johnson E."/>
            <person name="Mulhopadhyay B."/>
            <person name="Kyrpides N."/>
            <person name="Woyke T.J."/>
        </authorList>
    </citation>
    <scope>NUCLEOTIDE SEQUENCE [LARGE SCALE GENOMIC DNA]</scope>
    <source>
        <strain evidence="4 5">6</strain>
    </source>
</reference>
<dbReference type="PANTHER" id="PTHR30024">
    <property type="entry name" value="ALIPHATIC SULFONATES-BINDING PROTEIN-RELATED"/>
    <property type="match status" value="1"/>
</dbReference>